<dbReference type="RefSeq" id="WP_251740992.1">
    <property type="nucleotide sequence ID" value="NZ_JBHUOJ010000016.1"/>
</dbReference>
<evidence type="ECO:0000313" key="1">
    <source>
        <dbReference type="EMBL" id="MFD2833226.1"/>
    </source>
</evidence>
<accession>A0ABW5X2B3</accession>
<comment type="caution">
    <text evidence="1">The sequence shown here is derived from an EMBL/GenBank/DDBJ whole genome shotgun (WGS) entry which is preliminary data.</text>
</comment>
<evidence type="ECO:0000313" key="2">
    <source>
        <dbReference type="Proteomes" id="UP001597438"/>
    </source>
</evidence>
<reference evidence="2" key="1">
    <citation type="journal article" date="2019" name="Int. J. Syst. Evol. Microbiol.">
        <title>The Global Catalogue of Microorganisms (GCM) 10K type strain sequencing project: providing services to taxonomists for standard genome sequencing and annotation.</title>
        <authorList>
            <consortium name="The Broad Institute Genomics Platform"/>
            <consortium name="The Broad Institute Genome Sequencing Center for Infectious Disease"/>
            <person name="Wu L."/>
            <person name="Ma J."/>
        </authorList>
    </citation>
    <scope>NUCLEOTIDE SEQUENCE [LARGE SCALE GENOMIC DNA]</scope>
    <source>
        <strain evidence="2">KCTC 52925</strain>
    </source>
</reference>
<keyword evidence="2" id="KW-1185">Reference proteome</keyword>
<name>A0ABW5X2B3_9FLAO</name>
<protein>
    <submittedName>
        <fullName evidence="1">Uncharacterized protein</fullName>
    </submittedName>
</protein>
<sequence>MKSNFKILILILCFGIFLSGYDCRAQESDKERIIPPKKLSKVKSIDEFSAYTFDIYNNLYVYDSLVEAEIEIPAELEDALAENIETRVDSLLNVVPDMLDDIDSAPIMRKLRAAGSLNKSRKAITYMLEFTKKYTLGEPQEAEPEIVKN</sequence>
<proteinExistence type="predicted"/>
<dbReference type="Proteomes" id="UP001597438">
    <property type="component" value="Unassembled WGS sequence"/>
</dbReference>
<organism evidence="1 2">
    <name type="scientific">Christiangramia antarctica</name>
    <dbReference type="NCBI Taxonomy" id="2058158"/>
    <lineage>
        <taxon>Bacteria</taxon>
        <taxon>Pseudomonadati</taxon>
        <taxon>Bacteroidota</taxon>
        <taxon>Flavobacteriia</taxon>
        <taxon>Flavobacteriales</taxon>
        <taxon>Flavobacteriaceae</taxon>
        <taxon>Christiangramia</taxon>
    </lineage>
</organism>
<gene>
    <name evidence="1" type="ORF">ACFSYS_07980</name>
</gene>
<dbReference type="EMBL" id="JBHUOJ010000016">
    <property type="protein sequence ID" value="MFD2833226.1"/>
    <property type="molecule type" value="Genomic_DNA"/>
</dbReference>